<dbReference type="InterPro" id="IPR014729">
    <property type="entry name" value="Rossmann-like_a/b/a_fold"/>
</dbReference>
<comment type="caution">
    <text evidence="3">The sequence shown here is derived from an EMBL/GenBank/DDBJ whole genome shotgun (WGS) entry which is preliminary data.</text>
</comment>
<gene>
    <name evidence="3" type="ORF">A2438_02425</name>
</gene>
<dbReference type="InterPro" id="IPR005232">
    <property type="entry name" value="LarE"/>
</dbReference>
<dbReference type="CDD" id="cd01990">
    <property type="entry name" value="LarE-like"/>
    <property type="match status" value="1"/>
</dbReference>
<dbReference type="GO" id="GO:0006163">
    <property type="term" value="P:purine nucleotide metabolic process"/>
    <property type="evidence" value="ECO:0007669"/>
    <property type="project" value="UniProtKB-ARBA"/>
</dbReference>
<dbReference type="SUPFAM" id="SSF52402">
    <property type="entry name" value="Adenine nucleotide alpha hydrolases-like"/>
    <property type="match status" value="1"/>
</dbReference>
<dbReference type="NCBIfam" id="TIGR00268">
    <property type="entry name" value="ATP-dependent sacrificial sulfur transferase LarE"/>
    <property type="match status" value="1"/>
</dbReference>
<dbReference type="InterPro" id="IPR052188">
    <property type="entry name" value="Ni-pincer_cofactor_biosynth"/>
</dbReference>
<accession>A0A1F4U586</accession>
<evidence type="ECO:0000313" key="3">
    <source>
        <dbReference type="EMBL" id="OGC40128.1"/>
    </source>
</evidence>
<proteinExistence type="predicted"/>
<feature type="domain" description="NAD/GMP synthase" evidence="2">
    <location>
        <begin position="17"/>
        <end position="87"/>
    </location>
</feature>
<dbReference type="PANTHER" id="PTHR43169:SF2">
    <property type="entry name" value="NAD_GMP SYNTHASE DOMAIN-CONTAINING PROTEIN"/>
    <property type="match status" value="1"/>
</dbReference>
<dbReference type="EMBL" id="MEUJ01000004">
    <property type="protein sequence ID" value="OGC40128.1"/>
    <property type="molecule type" value="Genomic_DNA"/>
</dbReference>
<dbReference type="GO" id="GO:0016783">
    <property type="term" value="F:sulfurtransferase activity"/>
    <property type="evidence" value="ECO:0007669"/>
    <property type="project" value="InterPro"/>
</dbReference>
<dbReference type="Gene3D" id="3.40.50.620">
    <property type="entry name" value="HUPs"/>
    <property type="match status" value="1"/>
</dbReference>
<protein>
    <submittedName>
        <fullName evidence="3">TIGR00268 family protein</fullName>
    </submittedName>
</protein>
<dbReference type="AlphaFoldDB" id="A0A1F4U586"/>
<evidence type="ECO:0000259" key="2">
    <source>
        <dbReference type="Pfam" id="PF02540"/>
    </source>
</evidence>
<name>A0A1F4U586_UNCSA</name>
<dbReference type="Proteomes" id="UP000179242">
    <property type="component" value="Unassembled WGS sequence"/>
</dbReference>
<dbReference type="Pfam" id="PF02540">
    <property type="entry name" value="NAD_synthase"/>
    <property type="match status" value="1"/>
</dbReference>
<dbReference type="PANTHER" id="PTHR43169">
    <property type="entry name" value="EXSB FAMILY PROTEIN"/>
    <property type="match status" value="1"/>
</dbReference>
<organism evidence="3 4">
    <name type="scientific">candidate division WOR-1 bacterium RIFOXYC2_FULL_46_14</name>
    <dbReference type="NCBI Taxonomy" id="1802587"/>
    <lineage>
        <taxon>Bacteria</taxon>
        <taxon>Bacillati</taxon>
        <taxon>Saganbacteria</taxon>
    </lineage>
</organism>
<dbReference type="InterPro" id="IPR022310">
    <property type="entry name" value="NAD/GMP_synthase"/>
</dbReference>
<feature type="active site" description="Nucleophile and sulfur donor" evidence="1">
    <location>
        <position position="178"/>
    </location>
</feature>
<sequence length="266" mass="30255">MEQLPRMKRANISKQIKGLKSAVIAYSGGVDSTLLLSLAVKLLGRKKVLAVVARSETYPEREIKAAVAFCKKNRIRYKLIKTDEILDPNFSANPRERCYFCKKELFSKLLEIAKKENLNCVCDGSNLDDLSDFRPGSKAKKELGIKSPLQEAGLTKEQIRRLSKKLKLPTWDKPSLACLSSRIPYGTAITEPLLAQIGRAEEYLNRLGFRQFRVRHHGEVARIEVEEKDLAKLLKFRHKISKKLQELGYKYATLDLLGYRTGSMNL</sequence>
<evidence type="ECO:0000313" key="4">
    <source>
        <dbReference type="Proteomes" id="UP000179242"/>
    </source>
</evidence>
<dbReference type="PIRSF" id="PIRSF006661">
    <property type="entry name" value="PP-lp_UCP006661"/>
    <property type="match status" value="1"/>
</dbReference>
<reference evidence="3 4" key="1">
    <citation type="journal article" date="2016" name="Nat. Commun.">
        <title>Thousands of microbial genomes shed light on interconnected biogeochemical processes in an aquifer system.</title>
        <authorList>
            <person name="Anantharaman K."/>
            <person name="Brown C.T."/>
            <person name="Hug L.A."/>
            <person name="Sharon I."/>
            <person name="Castelle C.J."/>
            <person name="Probst A.J."/>
            <person name="Thomas B.C."/>
            <person name="Singh A."/>
            <person name="Wilkins M.J."/>
            <person name="Karaoz U."/>
            <person name="Brodie E.L."/>
            <person name="Williams K.H."/>
            <person name="Hubbard S.S."/>
            <person name="Banfield J.F."/>
        </authorList>
    </citation>
    <scope>NUCLEOTIDE SEQUENCE [LARGE SCALE GENOMIC DNA]</scope>
</reference>
<evidence type="ECO:0000256" key="1">
    <source>
        <dbReference type="PIRSR" id="PIRSR006661-1"/>
    </source>
</evidence>